<reference evidence="2 3" key="1">
    <citation type="submission" date="2019-03" db="EMBL/GenBank/DDBJ databases">
        <title>First draft genome of Liparis tanakae, snailfish: a comprehensive survey of snailfish specific genes.</title>
        <authorList>
            <person name="Kim W."/>
            <person name="Song I."/>
            <person name="Jeong J.-H."/>
            <person name="Kim D."/>
            <person name="Kim S."/>
            <person name="Ryu S."/>
            <person name="Song J.Y."/>
            <person name="Lee S.K."/>
        </authorList>
    </citation>
    <scope>NUCLEOTIDE SEQUENCE [LARGE SCALE GENOMIC DNA]</scope>
    <source>
        <tissue evidence="2">Muscle</tissue>
    </source>
</reference>
<sequence>MSKNARLLFPGCDAAHQQPCVTVTPSELSNDVREPLTLTPVIQPRKAGCSLTEGDVRRSGEEWSSGVTPPIRPSTSNEVFLQSRLTRTACQCPSLTATPDWSSAGSAQKMEKRRRRWPWRSSSSRKSQKPSSSRLKLSTLSQQAFHTGNRPHWLDTPPYSSTSPWAWLPTLHRHSPRKSRGAATQTHTAITLHHKEREQQRALRRMTQAAWRYRINGSGARFQ</sequence>
<comment type="caution">
    <text evidence="2">The sequence shown here is derived from an EMBL/GenBank/DDBJ whole genome shotgun (WGS) entry which is preliminary data.</text>
</comment>
<feature type="region of interest" description="Disordered" evidence="1">
    <location>
        <begin position="49"/>
        <end position="75"/>
    </location>
</feature>
<evidence type="ECO:0000313" key="2">
    <source>
        <dbReference type="EMBL" id="TNN73917.1"/>
    </source>
</evidence>
<feature type="region of interest" description="Disordered" evidence="1">
    <location>
        <begin position="96"/>
        <end position="137"/>
    </location>
</feature>
<name>A0A4Z2I7A0_9TELE</name>
<feature type="compositionally biased region" description="Polar residues" evidence="1">
    <location>
        <begin position="96"/>
        <end position="106"/>
    </location>
</feature>
<accession>A0A4Z2I7A0</accession>
<dbReference type="Proteomes" id="UP000314294">
    <property type="component" value="Unassembled WGS sequence"/>
</dbReference>
<dbReference type="EMBL" id="SRLO01000120">
    <property type="protein sequence ID" value="TNN73917.1"/>
    <property type="molecule type" value="Genomic_DNA"/>
</dbReference>
<evidence type="ECO:0000256" key="1">
    <source>
        <dbReference type="SAM" id="MobiDB-lite"/>
    </source>
</evidence>
<gene>
    <name evidence="2" type="ORF">EYF80_015934</name>
</gene>
<organism evidence="2 3">
    <name type="scientific">Liparis tanakae</name>
    <name type="common">Tanaka's snailfish</name>
    <dbReference type="NCBI Taxonomy" id="230148"/>
    <lineage>
        <taxon>Eukaryota</taxon>
        <taxon>Metazoa</taxon>
        <taxon>Chordata</taxon>
        <taxon>Craniata</taxon>
        <taxon>Vertebrata</taxon>
        <taxon>Euteleostomi</taxon>
        <taxon>Actinopterygii</taxon>
        <taxon>Neopterygii</taxon>
        <taxon>Teleostei</taxon>
        <taxon>Neoteleostei</taxon>
        <taxon>Acanthomorphata</taxon>
        <taxon>Eupercaria</taxon>
        <taxon>Perciformes</taxon>
        <taxon>Cottioidei</taxon>
        <taxon>Cottales</taxon>
        <taxon>Liparidae</taxon>
        <taxon>Liparis</taxon>
    </lineage>
</organism>
<keyword evidence="3" id="KW-1185">Reference proteome</keyword>
<dbReference type="AlphaFoldDB" id="A0A4Z2I7A0"/>
<protein>
    <submittedName>
        <fullName evidence="2">Uncharacterized protein</fullName>
    </submittedName>
</protein>
<evidence type="ECO:0000313" key="3">
    <source>
        <dbReference type="Proteomes" id="UP000314294"/>
    </source>
</evidence>
<feature type="compositionally biased region" description="Low complexity" evidence="1">
    <location>
        <begin position="119"/>
        <end position="137"/>
    </location>
</feature>
<dbReference type="OrthoDB" id="10497279at2759"/>
<proteinExistence type="predicted"/>